<name>A0A316TWE2_9BASI</name>
<organism evidence="7 8">
    <name type="scientific">Pseudomicrostroma glucosiphilum</name>
    <dbReference type="NCBI Taxonomy" id="1684307"/>
    <lineage>
        <taxon>Eukaryota</taxon>
        <taxon>Fungi</taxon>
        <taxon>Dikarya</taxon>
        <taxon>Basidiomycota</taxon>
        <taxon>Ustilaginomycotina</taxon>
        <taxon>Exobasidiomycetes</taxon>
        <taxon>Microstromatales</taxon>
        <taxon>Microstromatales incertae sedis</taxon>
        <taxon>Pseudomicrostroma</taxon>
    </lineage>
</organism>
<dbReference type="InterPro" id="IPR016024">
    <property type="entry name" value="ARM-type_fold"/>
</dbReference>
<accession>A0A316TWE2</accession>
<dbReference type="Pfam" id="PF08161">
    <property type="entry name" value="RRP12_HEAT"/>
    <property type="match status" value="1"/>
</dbReference>
<dbReference type="GeneID" id="37016910"/>
<feature type="compositionally biased region" description="Basic and acidic residues" evidence="4">
    <location>
        <begin position="1300"/>
        <end position="1320"/>
    </location>
</feature>
<feature type="domain" description="RRP12 HEAT" evidence="5">
    <location>
        <begin position="453"/>
        <end position="754"/>
    </location>
</feature>
<dbReference type="PANTHER" id="PTHR48287">
    <property type="entry name" value="ARM REPEAT SUPERFAMILY PROTEIN"/>
    <property type="match status" value="1"/>
</dbReference>
<comment type="subcellular location">
    <subcellularLocation>
        <location evidence="1">Nucleus</location>
    </subcellularLocation>
</comment>
<evidence type="ECO:0000313" key="8">
    <source>
        <dbReference type="Proteomes" id="UP000245942"/>
    </source>
</evidence>
<feature type="region of interest" description="Disordered" evidence="4">
    <location>
        <begin position="1382"/>
        <end position="1456"/>
    </location>
</feature>
<feature type="compositionally biased region" description="Basic and acidic residues" evidence="4">
    <location>
        <begin position="1394"/>
        <end position="1419"/>
    </location>
</feature>
<dbReference type="SUPFAM" id="SSF48371">
    <property type="entry name" value="ARM repeat"/>
    <property type="match status" value="1"/>
</dbReference>
<keyword evidence="3" id="KW-0539">Nucleus</keyword>
<evidence type="ECO:0000256" key="1">
    <source>
        <dbReference type="ARBA" id="ARBA00004123"/>
    </source>
</evidence>
<dbReference type="InterPro" id="IPR012978">
    <property type="entry name" value="HEAT_RRP12"/>
</dbReference>
<dbReference type="OrthoDB" id="2192888at2759"/>
<dbReference type="Pfam" id="PF25772">
    <property type="entry name" value="HEAT_RRP12_N"/>
    <property type="match status" value="1"/>
</dbReference>
<dbReference type="InterPro" id="IPR011989">
    <property type="entry name" value="ARM-like"/>
</dbReference>
<dbReference type="InterPro" id="IPR057860">
    <property type="entry name" value="HEAT_RRP12_N"/>
</dbReference>
<feature type="compositionally biased region" description="Acidic residues" evidence="4">
    <location>
        <begin position="1247"/>
        <end position="1260"/>
    </location>
</feature>
<protein>
    <submittedName>
        <fullName evidence="7">NUC173-domain-containing protein</fullName>
    </submittedName>
</protein>
<feature type="domain" description="RRP12 N-terminal HEAT" evidence="6">
    <location>
        <begin position="71"/>
        <end position="202"/>
    </location>
</feature>
<feature type="compositionally biased region" description="Acidic residues" evidence="4">
    <location>
        <begin position="1153"/>
        <end position="1165"/>
    </location>
</feature>
<gene>
    <name evidence="7" type="ORF">BCV69DRAFT_315161</name>
</gene>
<dbReference type="EMBL" id="KZ819340">
    <property type="protein sequence ID" value="PWN17759.1"/>
    <property type="molecule type" value="Genomic_DNA"/>
</dbReference>
<dbReference type="RefSeq" id="XP_025344919.1">
    <property type="nucleotide sequence ID" value="XM_025495176.1"/>
</dbReference>
<evidence type="ECO:0000256" key="3">
    <source>
        <dbReference type="ARBA" id="ARBA00023242"/>
    </source>
</evidence>
<dbReference type="PANTHER" id="PTHR48287:SF1">
    <property type="entry name" value="ARM REPEAT SUPERFAMILY PROTEIN"/>
    <property type="match status" value="1"/>
</dbReference>
<evidence type="ECO:0000259" key="6">
    <source>
        <dbReference type="Pfam" id="PF25772"/>
    </source>
</evidence>
<evidence type="ECO:0000256" key="4">
    <source>
        <dbReference type="SAM" id="MobiDB-lite"/>
    </source>
</evidence>
<comment type="similarity">
    <text evidence="2">Belongs to the RRP12 family.</text>
</comment>
<proteinExistence type="inferred from homology"/>
<sequence>MATASASSSALPAPPPDAMVGALSKLRTLLNSKLENQKTPAQLLVAVEQSLDESQQGGSEGVTKERSAGEYYLALESMLEKAMAKGSPASLLPSTFYILAIVAPYVSAGILRARLSTILPALLFVLSNPHPPSTSVAESHSALLRSAMSIFLAVLTPLAKDKAVFQAEPQLRACWDATLNLCADSRPKVRRRAQEIITKLLSGGDEEDEVGIYSSENPHPYAARTAEWNIRTLASVSQAGGVVPKAKPTGKKGAEKAAPPSKYDVKKGRAQGAPEAAKQRQADAAGGASIGIWVCGFLKGVVGKLPEKYIPQICEDLLHLPALQHPFLTVSTFEVFEALYRPARLVSGPTSGTAGSGAALAAAMSGSASLASNLKEAPTSLVRTLEAINSEALRPATTDVQLLPPYLRALEGAVVSYARYDGGQAAWALFPALWTQVVDLSLNAKSDASRTSVGVRTAGREALSSFIRYCIPETAIKEALAGQSSSPALGSIIESIESALGRHALRFTHSRGDVLQILAVLVTRLRVRLAADGSSAAAELLMPLIRTVADLRQTPKFEHREQADLVLGAATEVCGPEVLLKELPLGLLGEDGPGKEGRAWLLPLMRGRITNTKLSHFVNEIVPLSEKLFNARAAAENSKGRAVEAKMYEALIDQLWALFPGYCDLPVDLTGALSQKFAELLTNVLYTQQSLRPSVLRGLTLLVERNEALSRSGAPDEVLKLTFGLTQAQGKAHLDHLISLAPAFLSVFSNLLTQSPSSSRGYISEVIGAYLRILPANGVNETFTKIRGMLQTSLTELVPQRDREVGPHAVPPVAHSMLDLLITLVPFLGVEDGKSLLELCESNELLRNEDAGVQKKTYRVLSRLLDGHKGEALLRSGKGTAVNVSSLLTNVRKATVDVVQGAKRDRLNLLAAMVPRIPSTELHLLPSIIPEAVLATKETNQGSRETAYDLLVQMGEKMDGGGKIKRGFVNADAQDDKEGGEGEGDDDTSIKDDSEVAATLTEYLTMVGAGLAGGSPHMISASITAFSRLIYEFKDQVPRDVVDEVISTIEVFLSSPNREIVKSVLGFVKVAIVSLEFDLVNAHLPAMVPAMLKWSPEHRAHFKAKVRHIFERLMRRFGYERILELTDEENRKLVNNIKKRKERAKRKKASREGEEDGGAEADGEDAVATGIGARAPKKLGMDAFEEALYGSESEISDSDSDDDGAGGGVGNVAASLARKAAGARGAGGKPSQSRDSKPARRRRGDAEDTYLLEDDDEPMDLLDRSASAAGRIVTGRGGAPPNGKGAERKRRPGQEAGKFSLDEETGRMVIDDGERGRGDADDGAAQDLGDFGAAGAYIEGGQGVGGHTHSGRGGAVKFNKNNKRTRQQDLEMEEALVAQEAATAAGAGKKEKRPRVEREKIGRDFRAKKAQGDVKKDGQDPFAYVPLSQIGGKKAKKGGRGGAPALDITGKGGKRR</sequence>
<dbReference type="InterPro" id="IPR052087">
    <property type="entry name" value="RRP12"/>
</dbReference>
<evidence type="ECO:0000256" key="2">
    <source>
        <dbReference type="ARBA" id="ARBA00007690"/>
    </source>
</evidence>
<evidence type="ECO:0000313" key="7">
    <source>
        <dbReference type="EMBL" id="PWN17759.1"/>
    </source>
</evidence>
<feature type="compositionally biased region" description="Acidic residues" evidence="4">
    <location>
        <begin position="1194"/>
        <end position="1204"/>
    </location>
</feature>
<keyword evidence="8" id="KW-1185">Reference proteome</keyword>
<feature type="region of interest" description="Disordered" evidence="4">
    <location>
        <begin position="241"/>
        <end position="280"/>
    </location>
</feature>
<feature type="region of interest" description="Disordered" evidence="4">
    <location>
        <begin position="965"/>
        <end position="991"/>
    </location>
</feature>
<feature type="region of interest" description="Disordered" evidence="4">
    <location>
        <begin position="1139"/>
        <end position="1168"/>
    </location>
</feature>
<evidence type="ECO:0000259" key="5">
    <source>
        <dbReference type="Pfam" id="PF08161"/>
    </source>
</evidence>
<reference evidence="7 8" key="1">
    <citation type="journal article" date="2018" name="Mol. Biol. Evol.">
        <title>Broad Genomic Sampling Reveals a Smut Pathogenic Ancestry of the Fungal Clade Ustilaginomycotina.</title>
        <authorList>
            <person name="Kijpornyongpan T."/>
            <person name="Mondo S.J."/>
            <person name="Barry K."/>
            <person name="Sandor L."/>
            <person name="Lee J."/>
            <person name="Lipzen A."/>
            <person name="Pangilinan J."/>
            <person name="LaButti K."/>
            <person name="Hainaut M."/>
            <person name="Henrissat B."/>
            <person name="Grigoriev I.V."/>
            <person name="Spatafora J.W."/>
            <person name="Aime M.C."/>
        </authorList>
    </citation>
    <scope>NUCLEOTIDE SEQUENCE [LARGE SCALE GENOMIC DNA]</scope>
    <source>
        <strain evidence="7 8">MCA 4718</strain>
    </source>
</reference>
<feature type="region of interest" description="Disordered" evidence="4">
    <location>
        <begin position="1218"/>
        <end position="1327"/>
    </location>
</feature>
<dbReference type="STRING" id="1684307.A0A316TWE2"/>
<dbReference type="Gene3D" id="1.25.10.10">
    <property type="entry name" value="Leucine-rich Repeat Variant"/>
    <property type="match status" value="1"/>
</dbReference>
<dbReference type="GO" id="GO:0005634">
    <property type="term" value="C:nucleus"/>
    <property type="evidence" value="ECO:0007669"/>
    <property type="project" value="UniProtKB-SubCell"/>
</dbReference>
<feature type="region of interest" description="Disordered" evidence="4">
    <location>
        <begin position="1342"/>
        <end position="1366"/>
    </location>
</feature>
<dbReference type="Proteomes" id="UP000245942">
    <property type="component" value="Unassembled WGS sequence"/>
</dbReference>
<feature type="compositionally biased region" description="Gly residues" evidence="4">
    <location>
        <begin position="1342"/>
        <end position="1354"/>
    </location>
</feature>
<feature type="region of interest" description="Disordered" evidence="4">
    <location>
        <begin position="1191"/>
        <end position="1210"/>
    </location>
</feature>
<feature type="compositionally biased region" description="Basic residues" evidence="4">
    <location>
        <begin position="1139"/>
        <end position="1149"/>
    </location>
</feature>